<protein>
    <submittedName>
        <fullName evidence="2">KAP family P-loop domain protein</fullName>
    </submittedName>
</protein>
<dbReference type="RefSeq" id="WP_143850970.1">
    <property type="nucleotide sequence ID" value="NZ_JBHEEK010000003.1"/>
</dbReference>
<accession>A0A256FIU4</accession>
<dbReference type="InterPro" id="IPR052754">
    <property type="entry name" value="NTPase_KAP_P-loop"/>
</dbReference>
<dbReference type="Pfam" id="PF07693">
    <property type="entry name" value="KAP_NTPase"/>
    <property type="match status" value="1"/>
</dbReference>
<dbReference type="PANTHER" id="PTHR22674:SF6">
    <property type="entry name" value="NTPASE KAP FAMILY P-LOOP DOMAIN-CONTAINING PROTEIN 1"/>
    <property type="match status" value="1"/>
</dbReference>
<dbReference type="SUPFAM" id="SSF52540">
    <property type="entry name" value="P-loop containing nucleoside triphosphate hydrolases"/>
    <property type="match status" value="1"/>
</dbReference>
<dbReference type="Gene3D" id="3.40.50.300">
    <property type="entry name" value="P-loop containing nucleotide triphosphate hydrolases"/>
    <property type="match status" value="1"/>
</dbReference>
<dbReference type="AlphaFoldDB" id="A0A256FIU4"/>
<evidence type="ECO:0000313" key="2">
    <source>
        <dbReference type="EMBL" id="OYR14782.1"/>
    </source>
</evidence>
<dbReference type="InterPro" id="IPR011646">
    <property type="entry name" value="KAP_P-loop"/>
</dbReference>
<dbReference type="InterPro" id="IPR027417">
    <property type="entry name" value="P-loop_NTPase"/>
</dbReference>
<feature type="domain" description="KAP NTPase" evidence="1">
    <location>
        <begin position="28"/>
        <end position="389"/>
    </location>
</feature>
<name>A0A256FIU4_9HYPH</name>
<keyword evidence="3" id="KW-1185">Reference proteome</keyword>
<dbReference type="EMBL" id="NNRJ01000051">
    <property type="protein sequence ID" value="OYR14782.1"/>
    <property type="molecule type" value="Genomic_DNA"/>
</dbReference>
<dbReference type="PANTHER" id="PTHR22674">
    <property type="entry name" value="NTPASE, KAP FAMILY P-LOOP DOMAIN-CONTAINING 1"/>
    <property type="match status" value="1"/>
</dbReference>
<gene>
    <name evidence="2" type="ORF">CEV31_3183</name>
</gene>
<dbReference type="OrthoDB" id="88903at2"/>
<sequence>MTEYFNLTHFVSMWSDNETNIDYLNYTELAELICDIVTDDTLFPLSVGVYGGWGAGKSSVLRLVEETLSTRDDTIVVEFDAWLYQGYDEAKSALMTVIASKLLTTAPQSLKDKAIGLVKRTNKLRLLGLGLDAGLMAAGVPSFGLATKGLESLGNVFNGDANIEDSANIKAALTDVKHRADGLIAAKEVKSAPEEIAAFKEEFSDLLHSMEKRLVVFVDNLDRCLPENAIKSLEAMRLFLSMHNTAFIVAADVDIIRHAVSTHFKGASPRHVVDYLDKLIQFPVAVPKLGMREVLAFLCMLIASRSGAETAAIEELRCYLIKNIQDSWQDTHKIEQKDVLAILGANDAALSAQIDTAFRIAPILAHSTAVSGNPRLIKRMMNIVRMRHATAKRRQMELDEVIITKLALFERCTDEAAFKELLTIINDAGNGKPSLFAKDSDERTTLPEAIEKYRIFFDEWIDLSPSLNGIDLRPAIYLARETLPLQIQSKALSATSVNVVKELLKIPSLTSKAAQTEIAKIPSEEVSEVMQELVVSLRQNSDWSKKRNDINGSILLATAKPECAAVLLSFTSQIANPAPWLAQVLKGIKS</sequence>
<organism evidence="2 3">
    <name type="scientific">Brucella thiophenivorans</name>
    <dbReference type="NCBI Taxonomy" id="571255"/>
    <lineage>
        <taxon>Bacteria</taxon>
        <taxon>Pseudomonadati</taxon>
        <taxon>Pseudomonadota</taxon>
        <taxon>Alphaproteobacteria</taxon>
        <taxon>Hyphomicrobiales</taxon>
        <taxon>Brucellaceae</taxon>
        <taxon>Brucella/Ochrobactrum group</taxon>
        <taxon>Brucella</taxon>
    </lineage>
</organism>
<reference evidence="2 3" key="1">
    <citation type="submission" date="2017-07" db="EMBL/GenBank/DDBJ databases">
        <title>Phylogenetic study on the rhizospheric bacterium Ochrobactrum sp. A44.</title>
        <authorList>
            <person name="Krzyzanowska D.M."/>
            <person name="Ossowicki A."/>
            <person name="Rajewska M."/>
            <person name="Maciag T."/>
            <person name="Kaczynski Z."/>
            <person name="Czerwicka M."/>
            <person name="Jafra S."/>
        </authorList>
    </citation>
    <scope>NUCLEOTIDE SEQUENCE [LARGE SCALE GENOMIC DNA]</scope>
    <source>
        <strain evidence="2 3">DSM 7216</strain>
    </source>
</reference>
<comment type="caution">
    <text evidence="2">The sequence shown here is derived from an EMBL/GenBank/DDBJ whole genome shotgun (WGS) entry which is preliminary data.</text>
</comment>
<dbReference type="Proteomes" id="UP000215590">
    <property type="component" value="Unassembled WGS sequence"/>
</dbReference>
<evidence type="ECO:0000313" key="3">
    <source>
        <dbReference type="Proteomes" id="UP000215590"/>
    </source>
</evidence>
<proteinExistence type="predicted"/>
<evidence type="ECO:0000259" key="1">
    <source>
        <dbReference type="Pfam" id="PF07693"/>
    </source>
</evidence>